<dbReference type="EMBL" id="CP117411">
    <property type="protein sequence ID" value="WCT75241.1"/>
    <property type="molecule type" value="Genomic_DNA"/>
</dbReference>
<dbReference type="PANTHER" id="PTHR42850:SF4">
    <property type="entry name" value="ZINC-DEPENDENT ENDOPOLYPHOSPHATASE"/>
    <property type="match status" value="1"/>
</dbReference>
<dbReference type="Gene3D" id="3.60.21.10">
    <property type="match status" value="1"/>
</dbReference>
<dbReference type="InterPro" id="IPR004843">
    <property type="entry name" value="Calcineurin-like_PHP"/>
</dbReference>
<dbReference type="SUPFAM" id="SSF56300">
    <property type="entry name" value="Metallo-dependent phosphatases"/>
    <property type="match status" value="1"/>
</dbReference>
<feature type="domain" description="Calcineurin-like phosphoesterase" evidence="1">
    <location>
        <begin position="18"/>
        <end position="218"/>
    </location>
</feature>
<evidence type="ECO:0000259" key="1">
    <source>
        <dbReference type="Pfam" id="PF00149"/>
    </source>
</evidence>
<sequence length="268" mass="29551">MTPPPALETDRTVDGKIVYAVGDIHGRYDLLRQMLGLIVEDYGTQARGRRLTLILCGDYIDRGPESADVLEALVWLTRRPEFHVRLLKGNHEQGLLDFLDRPEDGGPWLRYGGTRTLASYRIDPPAPDAKAAKLVKARDALLDRMPASHLHLLGALELSVTIGDYLFVHAGIRPGVALADQAEDDLLWIRDEFLEKDMRHDHFVIHGHSWIDDQPSIRPHRIGIDTGAYATGVLTAVRLEDGSATILRAAGTPDPAADDRHGAEAAEG</sequence>
<keyword evidence="3" id="KW-1185">Reference proteome</keyword>
<evidence type="ECO:0000313" key="3">
    <source>
        <dbReference type="Proteomes" id="UP001220395"/>
    </source>
</evidence>
<dbReference type="Pfam" id="PF00149">
    <property type="entry name" value="Metallophos"/>
    <property type="match status" value="1"/>
</dbReference>
<organism evidence="2 3">
    <name type="scientific">Sphingomonas naphthae</name>
    <dbReference type="NCBI Taxonomy" id="1813468"/>
    <lineage>
        <taxon>Bacteria</taxon>
        <taxon>Pseudomonadati</taxon>
        <taxon>Pseudomonadota</taxon>
        <taxon>Alphaproteobacteria</taxon>
        <taxon>Sphingomonadales</taxon>
        <taxon>Sphingomonadaceae</taxon>
        <taxon>Sphingomonas</taxon>
    </lineage>
</organism>
<name>A0ABY7TPS9_9SPHN</name>
<dbReference type="CDD" id="cd00144">
    <property type="entry name" value="MPP_PPP_family"/>
    <property type="match status" value="1"/>
</dbReference>
<dbReference type="Proteomes" id="UP001220395">
    <property type="component" value="Chromosome"/>
</dbReference>
<protein>
    <submittedName>
        <fullName evidence="2">Metallophosphoesterase family protein</fullName>
    </submittedName>
</protein>
<dbReference type="PANTHER" id="PTHR42850">
    <property type="entry name" value="METALLOPHOSPHOESTERASE"/>
    <property type="match status" value="1"/>
</dbReference>
<dbReference type="InterPro" id="IPR050126">
    <property type="entry name" value="Ap4A_hydrolase"/>
</dbReference>
<reference evidence="2 3" key="1">
    <citation type="submission" date="2023-02" db="EMBL/GenBank/DDBJ databases">
        <title>Genome sequence of Sphingomonas naphthae.</title>
        <authorList>
            <person name="Kim S."/>
            <person name="Heo J."/>
            <person name="Kwon S.-W."/>
        </authorList>
    </citation>
    <scope>NUCLEOTIDE SEQUENCE [LARGE SCALE GENOMIC DNA]</scope>
    <source>
        <strain evidence="2 3">KACC 18716</strain>
    </source>
</reference>
<accession>A0ABY7TPS9</accession>
<dbReference type="RefSeq" id="WP_273690928.1">
    <property type="nucleotide sequence ID" value="NZ_CP117411.1"/>
</dbReference>
<evidence type="ECO:0000313" key="2">
    <source>
        <dbReference type="EMBL" id="WCT75241.1"/>
    </source>
</evidence>
<proteinExistence type="predicted"/>
<gene>
    <name evidence="2" type="ORF">PQ455_08495</name>
</gene>
<dbReference type="InterPro" id="IPR029052">
    <property type="entry name" value="Metallo-depent_PP-like"/>
</dbReference>